<dbReference type="EMBL" id="QLLL01000003">
    <property type="protein sequence ID" value="RAJ06462.1"/>
    <property type="molecule type" value="Genomic_DNA"/>
</dbReference>
<keyword evidence="5" id="KW-1185">Reference proteome</keyword>
<dbReference type="InterPro" id="IPR024079">
    <property type="entry name" value="MetalloPept_cat_dom_sf"/>
</dbReference>
<dbReference type="Gene3D" id="3.40.390.10">
    <property type="entry name" value="Collagenase (Catalytic Domain)"/>
    <property type="match status" value="1"/>
</dbReference>
<dbReference type="Proteomes" id="UP000249547">
    <property type="component" value="Unassembled WGS sequence"/>
</dbReference>
<dbReference type="GO" id="GO:0008237">
    <property type="term" value="F:metallopeptidase activity"/>
    <property type="evidence" value="ECO:0007669"/>
    <property type="project" value="InterPro"/>
</dbReference>
<comment type="caution">
    <text evidence="4">The sequence shown here is derived from an EMBL/GenBank/DDBJ whole genome shotgun (WGS) entry which is preliminary data.</text>
</comment>
<dbReference type="CDD" id="cd04276">
    <property type="entry name" value="ZnMc_MMP_like_2"/>
    <property type="match status" value="1"/>
</dbReference>
<evidence type="ECO:0000259" key="3">
    <source>
        <dbReference type="Pfam" id="PF17162"/>
    </source>
</evidence>
<name>A0A327QRZ5_9BACT</name>
<dbReference type="InterPro" id="IPR033413">
    <property type="entry name" value="DUF5117"/>
</dbReference>
<protein>
    <submittedName>
        <fullName evidence="4">Uncharacterized protein DUF5118</fullName>
    </submittedName>
</protein>
<dbReference type="Pfam" id="PF16313">
    <property type="entry name" value="DUF4953"/>
    <property type="match status" value="1"/>
</dbReference>
<reference evidence="4 5" key="1">
    <citation type="submission" date="2018-06" db="EMBL/GenBank/DDBJ databases">
        <title>Genomic Encyclopedia of Archaeal and Bacterial Type Strains, Phase II (KMG-II): from individual species to whole genera.</title>
        <authorList>
            <person name="Goeker M."/>
        </authorList>
    </citation>
    <scope>NUCLEOTIDE SEQUENCE [LARGE SCALE GENOMIC DNA]</scope>
    <source>
        <strain evidence="4 5">DSM 23857</strain>
    </source>
</reference>
<feature type="domain" description="DUF5117" evidence="2">
    <location>
        <begin position="118"/>
        <end position="300"/>
    </location>
</feature>
<evidence type="ECO:0000259" key="2">
    <source>
        <dbReference type="Pfam" id="PF17148"/>
    </source>
</evidence>
<feature type="domain" description="DUF5118" evidence="3">
    <location>
        <begin position="53"/>
        <end position="96"/>
    </location>
</feature>
<feature type="domain" description="EcxA zinc-binding" evidence="1">
    <location>
        <begin position="431"/>
        <end position="739"/>
    </location>
</feature>
<dbReference type="InterPro" id="IPR033428">
    <property type="entry name" value="DUF5118"/>
</dbReference>
<dbReference type="InterPro" id="IPR032534">
    <property type="entry name" value="EcxA_zinc-bd"/>
</dbReference>
<dbReference type="SUPFAM" id="SSF55486">
    <property type="entry name" value="Metalloproteases ('zincins'), catalytic domain"/>
    <property type="match status" value="1"/>
</dbReference>
<organism evidence="4 5">
    <name type="scientific">Chitinophaga skermanii</name>
    <dbReference type="NCBI Taxonomy" id="331697"/>
    <lineage>
        <taxon>Bacteria</taxon>
        <taxon>Pseudomonadati</taxon>
        <taxon>Bacteroidota</taxon>
        <taxon>Chitinophagia</taxon>
        <taxon>Chitinophagales</taxon>
        <taxon>Chitinophagaceae</taxon>
        <taxon>Chitinophaga</taxon>
    </lineage>
</organism>
<dbReference type="PANTHER" id="PTHR38478:SF1">
    <property type="entry name" value="ZINC DEPENDENT METALLOPROTEASE DOMAIN LIPOPROTEIN"/>
    <property type="match status" value="1"/>
</dbReference>
<dbReference type="AlphaFoldDB" id="A0A327QRZ5"/>
<evidence type="ECO:0000313" key="4">
    <source>
        <dbReference type="EMBL" id="RAJ06462.1"/>
    </source>
</evidence>
<dbReference type="OrthoDB" id="9776599at2"/>
<dbReference type="InterPro" id="IPR034032">
    <property type="entry name" value="Zn_MMP-like_bac"/>
</dbReference>
<gene>
    <name evidence="4" type="ORF">LX64_01589</name>
</gene>
<accession>A0A327QRZ5</accession>
<sequence length="883" mass="99650">MQTLQSNTHHTSCIQYKGMRKKLGLLLGIASFAMAIQANGQKKPAADTTKKVTPYEKLFKGKNVQTSKGMITLHQAQGKVYFEMPIQLLGKPMLIGSVTESVSHSDDGAAGEQAHDPLCVIFEEKDSIIHIRQMNYDQRVGGSEPGDLQKSQVAPILASYKILAVSPDSSSLVFDPTNFFLSGNTNMDPYMPVGGLESRRTSFKPDRSLLAGAKAFKDNITISSYMSYGVTKTFFGFVTAEDRPSTVLMKRSICLLPEVPMQPRLNDPRIGVFYTKYDHVDARNGVEPVYYANRWRLEPSNPTAYAKGEKVTPVQPIVFYIDNKFPASWVPYIRQGVEQWNVAFEKIGFKDAIVTKMYPENDSTFDPNNIKYNCIKYAPTATQNAMGPSWVDPRTGEILNASVYVYHGITDVLRDWLFIQTSPADKRARTANMSMELVGPSLRYVLTHEVGHCLGLMHNMGASATFPVDSLRSPSFTQKYGTTPSIMDYARFNFVAQPGDMEKGVSMTPPPLGIYDEYAIDWLYRVLPGNPSMEVTAKTLEAFVSEKIKNPMFRYGKQQFAGNLDPNALSEDLGDDQVKATAYAMKNLRYVMENFNNWVKDEDEDYSFRRKMNFNIINIQFYWYLTHVLSNLGGIYQYEKYEGDPFPAYTVVPKAKQKESLNFLLSTLENATWLNNPEIDQNIDAINGNAAQYMQTILFPYIMRWVNNIGYSEAKGGNESYTQAESLADVFNFIWKETLSGKAASAEKLNMQKSYVQVLTRSPGSLRTTNGKADAFVNEDELAPVRNMHYLAMQKGLMPIGCSHIDERTQVAPSQNLALQGDKAGFEFATRILYQTEDISHLYYSWLVETQQTLQKIVQQPLGKNKLEYEYMLLQVNRALKVK</sequence>
<proteinExistence type="predicted"/>
<dbReference type="RefSeq" id="WP_111597078.1">
    <property type="nucleotide sequence ID" value="NZ_QLLL01000003.1"/>
</dbReference>
<dbReference type="PANTHER" id="PTHR38478">
    <property type="entry name" value="PEPTIDASE M1A AND M12B"/>
    <property type="match status" value="1"/>
</dbReference>
<dbReference type="Pfam" id="PF17162">
    <property type="entry name" value="DUF5118"/>
    <property type="match status" value="1"/>
</dbReference>
<dbReference type="Pfam" id="PF17148">
    <property type="entry name" value="DUF5117"/>
    <property type="match status" value="1"/>
</dbReference>
<evidence type="ECO:0000313" key="5">
    <source>
        <dbReference type="Proteomes" id="UP000249547"/>
    </source>
</evidence>
<evidence type="ECO:0000259" key="1">
    <source>
        <dbReference type="Pfam" id="PF16313"/>
    </source>
</evidence>